<gene>
    <name evidence="2" type="ORF">E0D97_06215</name>
</gene>
<comment type="caution">
    <text evidence="2">The sequence shown here is derived from an EMBL/GenBank/DDBJ whole genome shotgun (WGS) entry which is preliminary data.</text>
</comment>
<name>A0A4R0PCF0_9HYPH</name>
<feature type="region of interest" description="Disordered" evidence="1">
    <location>
        <begin position="173"/>
        <end position="204"/>
    </location>
</feature>
<organism evidence="2 3">
    <name type="scientific">Oricola cellulosilytica</name>
    <dbReference type="NCBI Taxonomy" id="1429082"/>
    <lineage>
        <taxon>Bacteria</taxon>
        <taxon>Pseudomonadati</taxon>
        <taxon>Pseudomonadota</taxon>
        <taxon>Alphaproteobacteria</taxon>
        <taxon>Hyphomicrobiales</taxon>
        <taxon>Ahrensiaceae</taxon>
        <taxon>Oricola</taxon>
    </lineage>
</organism>
<dbReference type="OrthoDB" id="5395100at2"/>
<dbReference type="InterPro" id="IPR023346">
    <property type="entry name" value="Lysozyme-like_dom_sf"/>
</dbReference>
<reference evidence="2 3" key="1">
    <citation type="journal article" date="2015" name="Antonie Van Leeuwenhoek">
        <title>Oricola cellulosilytica gen. nov., sp. nov., a cellulose-degrading bacterium of the family Phyllobacteriaceae isolated from surface seashore water, and emended descriptions of Mesorhizobium loti and Phyllobacterium myrsinacearum.</title>
        <authorList>
            <person name="Hameed A."/>
            <person name="Shahina M."/>
            <person name="Lai W.A."/>
            <person name="Lin S.Y."/>
            <person name="Young L.S."/>
            <person name="Liu Y.C."/>
            <person name="Hsu Y.H."/>
            <person name="Young C.C."/>
        </authorList>
    </citation>
    <scope>NUCLEOTIDE SEQUENCE [LARGE SCALE GENOMIC DNA]</scope>
    <source>
        <strain evidence="2 3">KCTC 52183</strain>
    </source>
</reference>
<dbReference type="EMBL" id="SJST01000002">
    <property type="protein sequence ID" value="TCD15140.1"/>
    <property type="molecule type" value="Genomic_DNA"/>
</dbReference>
<protein>
    <recommendedName>
        <fullName evidence="4">Glycoside hydrolase family 104 protein</fullName>
    </recommendedName>
</protein>
<dbReference type="RefSeq" id="WP_131566826.1">
    <property type="nucleotide sequence ID" value="NZ_SJST01000002.1"/>
</dbReference>
<proteinExistence type="predicted"/>
<accession>A0A4R0PCF0</accession>
<evidence type="ECO:0000313" key="3">
    <source>
        <dbReference type="Proteomes" id="UP000291301"/>
    </source>
</evidence>
<keyword evidence="3" id="KW-1185">Reference proteome</keyword>
<dbReference type="Gene3D" id="1.10.530.10">
    <property type="match status" value="1"/>
</dbReference>
<evidence type="ECO:0008006" key="4">
    <source>
        <dbReference type="Google" id="ProtNLM"/>
    </source>
</evidence>
<dbReference type="SUPFAM" id="SSF53955">
    <property type="entry name" value="Lysozyme-like"/>
    <property type="match status" value="1"/>
</dbReference>
<dbReference type="AlphaFoldDB" id="A0A4R0PCF0"/>
<evidence type="ECO:0000313" key="2">
    <source>
        <dbReference type="EMBL" id="TCD15140.1"/>
    </source>
</evidence>
<sequence>MTKDPRHVYRPMLNLIGLAEGTDPYPPNPPHARGYNETLAYGAYTGGPVELVSMTLDEVDALQTRMLRHPRNEQNSSAAGRYQIVRTTLRSIRNTLKLSGNAVFDAAMQDRLACFLLGARGIDRWLAGRMGRDALINALAKEWASLPRANGKGHYSDQKARVTVDQMRQALDATRQRHGAATRPPAAPDPEPDLPAAPPAPSPGETEIIAAARHLAALPDAEFSRLAAALAVATALRAGYAVTGPGAAPLLPNLQQEGKTAMFETPQSPFPPAPPPAAKPWWQSKGVLGGIGAIGALLGPAIGLDLGQTNINDTAVAVNDLLAAAAALVAIWGRVTAKTRIG</sequence>
<feature type="compositionally biased region" description="Pro residues" evidence="1">
    <location>
        <begin position="185"/>
        <end position="202"/>
    </location>
</feature>
<evidence type="ECO:0000256" key="1">
    <source>
        <dbReference type="SAM" id="MobiDB-lite"/>
    </source>
</evidence>
<dbReference type="Proteomes" id="UP000291301">
    <property type="component" value="Unassembled WGS sequence"/>
</dbReference>